<evidence type="ECO:0000259" key="9">
    <source>
        <dbReference type="PROSITE" id="PS51161"/>
    </source>
</evidence>
<comment type="function">
    <text evidence="8">Negatively regulates transcription of bacterial ribonucleotide reductase nrd genes and operons by binding to NrdR-boxes.</text>
</comment>
<dbReference type="STRING" id="1437425.CSEC_1569"/>
<dbReference type="PANTHER" id="PTHR30455">
    <property type="entry name" value="TRANSCRIPTIONAL REPRESSOR NRDR"/>
    <property type="match status" value="1"/>
</dbReference>
<dbReference type="AlphaFoldDB" id="A0A090D2I4"/>
<gene>
    <name evidence="8 10" type="primary">nrdR</name>
    <name evidence="10" type="ORF">CSEC_1569</name>
</gene>
<dbReference type="Pfam" id="PF03477">
    <property type="entry name" value="ATP-cone"/>
    <property type="match status" value="1"/>
</dbReference>
<evidence type="ECO:0000256" key="7">
    <source>
        <dbReference type="ARBA" id="ARBA00023163"/>
    </source>
</evidence>
<organism evidence="10 11">
    <name type="scientific">Candidatus Criblamydia sequanensis CRIB-18</name>
    <dbReference type="NCBI Taxonomy" id="1437425"/>
    <lineage>
        <taxon>Bacteria</taxon>
        <taxon>Pseudomonadati</taxon>
        <taxon>Chlamydiota</taxon>
        <taxon>Chlamydiia</taxon>
        <taxon>Parachlamydiales</taxon>
        <taxon>Candidatus Criblamydiaceae</taxon>
        <taxon>Candidatus Criblamydia</taxon>
    </lineage>
</organism>
<protein>
    <recommendedName>
        <fullName evidence="8">Transcriptional repressor NrdR</fullName>
    </recommendedName>
</protein>
<keyword evidence="8" id="KW-0862">Zinc</keyword>
<comment type="caution">
    <text evidence="10">The sequence shown here is derived from an EMBL/GenBank/DDBJ whole genome shotgun (WGS) entry which is preliminary data.</text>
</comment>
<feature type="zinc finger region" evidence="8">
    <location>
        <begin position="3"/>
        <end position="34"/>
    </location>
</feature>
<dbReference type="EMBL" id="CCEJ010000007">
    <property type="protein sequence ID" value="CDR34383.1"/>
    <property type="molecule type" value="Genomic_DNA"/>
</dbReference>
<keyword evidence="6 8" id="KW-0238">DNA-binding</keyword>
<evidence type="ECO:0000256" key="8">
    <source>
        <dbReference type="HAMAP-Rule" id="MF_00440"/>
    </source>
</evidence>
<dbReference type="PROSITE" id="PS51161">
    <property type="entry name" value="ATP_CONE"/>
    <property type="match status" value="1"/>
</dbReference>
<name>A0A090D2I4_9BACT</name>
<keyword evidence="1 8" id="KW-0678">Repressor</keyword>
<evidence type="ECO:0000256" key="4">
    <source>
        <dbReference type="ARBA" id="ARBA00022840"/>
    </source>
</evidence>
<evidence type="ECO:0000256" key="5">
    <source>
        <dbReference type="ARBA" id="ARBA00023015"/>
    </source>
</evidence>
<evidence type="ECO:0000256" key="6">
    <source>
        <dbReference type="ARBA" id="ARBA00023125"/>
    </source>
</evidence>
<dbReference type="InterPro" id="IPR003796">
    <property type="entry name" value="RNR_NrdR-like"/>
</dbReference>
<dbReference type="InterPro" id="IPR005144">
    <property type="entry name" value="ATP-cone_dom"/>
</dbReference>
<dbReference type="Pfam" id="PF22811">
    <property type="entry name" value="Zn_ribbon_NrdR"/>
    <property type="match status" value="1"/>
</dbReference>
<sequence>MKCPFCNHSELKVTDSREAPEINAIRRRRECLNCQRRFTTFETFQLVQQVLKRDGRYEDFDEGKLIRGLEAACRHTTISHEQMFAIAHQITFTLMQRQVKDVTTKEIGEMVMAKLQGLDPIAYIRFACVYRRFTDLGDLMEAIKFVQDQKEPVLSKKF</sequence>
<keyword evidence="4 8" id="KW-0067">ATP-binding</keyword>
<evidence type="ECO:0000256" key="2">
    <source>
        <dbReference type="ARBA" id="ARBA00022741"/>
    </source>
</evidence>
<keyword evidence="2 8" id="KW-0547">Nucleotide-binding</keyword>
<dbReference type="eggNOG" id="COG1327">
    <property type="taxonomic scope" value="Bacteria"/>
</dbReference>
<evidence type="ECO:0000313" key="11">
    <source>
        <dbReference type="Proteomes" id="UP000031552"/>
    </source>
</evidence>
<comment type="cofactor">
    <cofactor evidence="8">
        <name>Zn(2+)</name>
        <dbReference type="ChEBI" id="CHEBI:29105"/>
    </cofactor>
    <text evidence="8">Binds 1 zinc ion.</text>
</comment>
<dbReference type="OrthoDB" id="9807461at2"/>
<keyword evidence="3 8" id="KW-0863">Zinc-finger</keyword>
<keyword evidence="7 8" id="KW-0804">Transcription</keyword>
<dbReference type="RefSeq" id="WP_041017912.1">
    <property type="nucleotide sequence ID" value="NZ_CCEJ010000007.1"/>
</dbReference>
<keyword evidence="11" id="KW-1185">Reference proteome</keyword>
<keyword evidence="5 8" id="KW-0805">Transcription regulation</keyword>
<dbReference type="GO" id="GO:0045892">
    <property type="term" value="P:negative regulation of DNA-templated transcription"/>
    <property type="evidence" value="ECO:0007669"/>
    <property type="project" value="UniProtKB-UniRule"/>
</dbReference>
<dbReference type="Proteomes" id="UP000031552">
    <property type="component" value="Unassembled WGS sequence"/>
</dbReference>
<dbReference type="InterPro" id="IPR055173">
    <property type="entry name" value="NrdR-like_N"/>
</dbReference>
<accession>A0A090D2I4</accession>
<reference evidence="10" key="2">
    <citation type="submission" date="2014-09" db="EMBL/GenBank/DDBJ databases">
        <title>Criblamydia sequanensis harbors a mega-plasmid encoding arsenite resistance.</title>
        <authorList>
            <person name="Bertelli C."/>
            <person name="Goesmann A."/>
            <person name="Greub G."/>
        </authorList>
    </citation>
    <scope>NUCLEOTIDE SEQUENCE [LARGE SCALE GENOMIC DNA]</scope>
    <source>
        <strain evidence="10">CRIB-18</strain>
    </source>
</reference>
<reference evidence="10" key="1">
    <citation type="submission" date="2013-12" db="EMBL/GenBank/DDBJ databases">
        <authorList>
            <person name="Linke B."/>
        </authorList>
    </citation>
    <scope>NUCLEOTIDE SEQUENCE [LARGE SCALE GENOMIC DNA]</scope>
    <source>
        <strain evidence="10">CRIB-18</strain>
    </source>
</reference>
<dbReference type="GO" id="GO:0005524">
    <property type="term" value="F:ATP binding"/>
    <property type="evidence" value="ECO:0007669"/>
    <property type="project" value="UniProtKB-UniRule"/>
</dbReference>
<feature type="domain" description="ATP-cone" evidence="9">
    <location>
        <begin position="48"/>
        <end position="138"/>
    </location>
</feature>
<dbReference type="PANTHER" id="PTHR30455:SF2">
    <property type="entry name" value="TRANSCRIPTIONAL REPRESSOR NRDR"/>
    <property type="match status" value="1"/>
</dbReference>
<proteinExistence type="inferred from homology"/>
<evidence type="ECO:0000313" key="10">
    <source>
        <dbReference type="EMBL" id="CDR34383.1"/>
    </source>
</evidence>
<dbReference type="HAMAP" id="MF_00440">
    <property type="entry name" value="NrdR"/>
    <property type="match status" value="1"/>
</dbReference>
<evidence type="ECO:0000256" key="3">
    <source>
        <dbReference type="ARBA" id="ARBA00022771"/>
    </source>
</evidence>
<dbReference type="GO" id="GO:0003677">
    <property type="term" value="F:DNA binding"/>
    <property type="evidence" value="ECO:0007669"/>
    <property type="project" value="UniProtKB-KW"/>
</dbReference>
<comment type="similarity">
    <text evidence="8">Belongs to the NrdR family.</text>
</comment>
<evidence type="ECO:0000256" key="1">
    <source>
        <dbReference type="ARBA" id="ARBA00022491"/>
    </source>
</evidence>
<keyword evidence="8" id="KW-0479">Metal-binding</keyword>
<dbReference type="NCBIfam" id="TIGR00244">
    <property type="entry name" value="transcriptional regulator NrdR"/>
    <property type="match status" value="1"/>
</dbReference>
<dbReference type="GO" id="GO:0008270">
    <property type="term" value="F:zinc ion binding"/>
    <property type="evidence" value="ECO:0007669"/>
    <property type="project" value="UniProtKB-UniRule"/>
</dbReference>